<feature type="chain" id="PRO_5017231963" description="SGNH hydrolase-type esterase domain-containing protein" evidence="2">
    <location>
        <begin position="39"/>
        <end position="404"/>
    </location>
</feature>
<reference evidence="4" key="1">
    <citation type="submission" date="2016-10" db="EMBL/GenBank/DDBJ databases">
        <authorList>
            <person name="Varghese N."/>
            <person name="Submissions S."/>
        </authorList>
    </citation>
    <scope>NUCLEOTIDE SEQUENCE [LARGE SCALE GENOMIC DNA]</scope>
    <source>
        <strain evidence="4">DSM 21857</strain>
    </source>
</reference>
<evidence type="ECO:0000313" key="4">
    <source>
        <dbReference type="Proteomes" id="UP000242763"/>
    </source>
</evidence>
<feature type="region of interest" description="Disordered" evidence="1">
    <location>
        <begin position="57"/>
        <end position="89"/>
    </location>
</feature>
<feature type="region of interest" description="Disordered" evidence="1">
    <location>
        <begin position="351"/>
        <end position="404"/>
    </location>
</feature>
<sequence>MRSRKAPFLGTWRAWCCLLLLTLALPVAPTLLVTSAQAQERSSGGGILRFLFQRNEPQKQQRVAPPAPRKAAPARRTPRPPVEPATPAIEKAADAQRVLVVGDFMANGLAEGLATAYAEEAKVVIVERANGSSGLVRDDHYNWPQNLASIIDTEKPSVVVVMIGSNDRQQMLVAGTRENPRTEAWTTEYERRATALAKVVRAKSLPLIWVGNLPFRPGGMSSDMIAFNDMFRRIVAEAGGEFVDVWDGFVDETGAFAANGPDMNGQPAQLRASDGINITRQGRRKLAFYVEKPLGRLLDLTQESPGVKLIDPEELIGPLPSEPGDTTPAEIVRTAPVSINDLGGDSSGLLGASFTRPSRGVPQTAGERLIREGIVPVPTPGRADDFTVRRPMPASPETTTSTTP</sequence>
<dbReference type="InterPro" id="IPR007407">
    <property type="entry name" value="DUF459"/>
</dbReference>
<protein>
    <recommendedName>
        <fullName evidence="5">SGNH hydrolase-type esterase domain-containing protein</fullName>
    </recommendedName>
</protein>
<evidence type="ECO:0000256" key="2">
    <source>
        <dbReference type="SAM" id="SignalP"/>
    </source>
</evidence>
<keyword evidence="2" id="KW-0732">Signal</keyword>
<feature type="signal peptide" evidence="2">
    <location>
        <begin position="1"/>
        <end position="38"/>
    </location>
</feature>
<dbReference type="GO" id="GO:0016788">
    <property type="term" value="F:hydrolase activity, acting on ester bonds"/>
    <property type="evidence" value="ECO:0007669"/>
    <property type="project" value="UniProtKB-ARBA"/>
</dbReference>
<evidence type="ECO:0000313" key="3">
    <source>
        <dbReference type="EMBL" id="SFJ00415.1"/>
    </source>
</evidence>
<dbReference type="OrthoDB" id="9805649at2"/>
<dbReference type="Gene3D" id="3.40.50.1110">
    <property type="entry name" value="SGNH hydrolase"/>
    <property type="match status" value="1"/>
</dbReference>
<dbReference type="AlphaFoldDB" id="A0A1I3MUL3"/>
<evidence type="ECO:0008006" key="5">
    <source>
        <dbReference type="Google" id="ProtNLM"/>
    </source>
</evidence>
<dbReference type="STRING" id="1121003.SAMN03080618_01884"/>
<dbReference type="Pfam" id="PF04311">
    <property type="entry name" value="DUF459"/>
    <property type="match status" value="1"/>
</dbReference>
<dbReference type="InterPro" id="IPR036514">
    <property type="entry name" value="SGNH_hydro_sf"/>
</dbReference>
<keyword evidence="4" id="KW-1185">Reference proteome</keyword>
<gene>
    <name evidence="3" type="ORF">SAMN03080618_01884</name>
</gene>
<organism evidence="3 4">
    <name type="scientific">Aquamicrobium aerolatum DSM 21857</name>
    <dbReference type="NCBI Taxonomy" id="1121003"/>
    <lineage>
        <taxon>Bacteria</taxon>
        <taxon>Pseudomonadati</taxon>
        <taxon>Pseudomonadota</taxon>
        <taxon>Alphaproteobacteria</taxon>
        <taxon>Hyphomicrobiales</taxon>
        <taxon>Phyllobacteriaceae</taxon>
        <taxon>Aerobium</taxon>
    </lineage>
</organism>
<accession>A0A1I3MUL3</accession>
<dbReference type="Proteomes" id="UP000242763">
    <property type="component" value="Unassembled WGS sequence"/>
</dbReference>
<dbReference type="SUPFAM" id="SSF52266">
    <property type="entry name" value="SGNH hydrolase"/>
    <property type="match status" value="1"/>
</dbReference>
<dbReference type="CDD" id="cd01829">
    <property type="entry name" value="SGNH_hydrolase_peri2"/>
    <property type="match status" value="1"/>
</dbReference>
<dbReference type="RefSeq" id="WP_091521372.1">
    <property type="nucleotide sequence ID" value="NZ_FORF01000009.1"/>
</dbReference>
<proteinExistence type="predicted"/>
<name>A0A1I3MUL3_9HYPH</name>
<dbReference type="EMBL" id="FORF01000009">
    <property type="protein sequence ID" value="SFJ00415.1"/>
    <property type="molecule type" value="Genomic_DNA"/>
</dbReference>
<evidence type="ECO:0000256" key="1">
    <source>
        <dbReference type="SAM" id="MobiDB-lite"/>
    </source>
</evidence>